<dbReference type="InterPro" id="IPR036680">
    <property type="entry name" value="SPOR-like_sf"/>
</dbReference>
<comment type="caution">
    <text evidence="3">The sequence shown here is derived from an EMBL/GenBank/DDBJ whole genome shotgun (WGS) entry which is preliminary data.</text>
</comment>
<dbReference type="EMBL" id="JACNJZ010000074">
    <property type="protein sequence ID" value="MBC8317176.1"/>
    <property type="molecule type" value="Genomic_DNA"/>
</dbReference>
<dbReference type="AlphaFoldDB" id="A0A8J6NA58"/>
<proteinExistence type="predicted"/>
<evidence type="ECO:0000259" key="2">
    <source>
        <dbReference type="PROSITE" id="PS51724"/>
    </source>
</evidence>
<keyword evidence="1" id="KW-0472">Membrane</keyword>
<dbReference type="Proteomes" id="UP000614424">
    <property type="component" value="Unassembled WGS sequence"/>
</dbReference>
<evidence type="ECO:0000313" key="3">
    <source>
        <dbReference type="EMBL" id="MBC8317176.1"/>
    </source>
</evidence>
<dbReference type="GO" id="GO:0042834">
    <property type="term" value="F:peptidoglycan binding"/>
    <property type="evidence" value="ECO:0007669"/>
    <property type="project" value="InterPro"/>
</dbReference>
<dbReference type="Pfam" id="PF05036">
    <property type="entry name" value="SPOR"/>
    <property type="match status" value="1"/>
</dbReference>
<evidence type="ECO:0000313" key="4">
    <source>
        <dbReference type="Proteomes" id="UP000614424"/>
    </source>
</evidence>
<feature type="transmembrane region" description="Helical" evidence="1">
    <location>
        <begin position="21"/>
        <end position="43"/>
    </location>
</feature>
<dbReference type="InterPro" id="IPR007730">
    <property type="entry name" value="SPOR-like_dom"/>
</dbReference>
<feature type="domain" description="SPOR" evidence="2">
    <location>
        <begin position="99"/>
        <end position="177"/>
    </location>
</feature>
<keyword evidence="1" id="KW-0812">Transmembrane</keyword>
<dbReference type="SUPFAM" id="SSF110997">
    <property type="entry name" value="Sporulation related repeat"/>
    <property type="match status" value="1"/>
</dbReference>
<dbReference type="PROSITE" id="PS51724">
    <property type="entry name" value="SPOR"/>
    <property type="match status" value="1"/>
</dbReference>
<keyword evidence="1" id="KW-1133">Transmembrane helix</keyword>
<accession>A0A8J6NA58</accession>
<reference evidence="3 4" key="1">
    <citation type="submission" date="2020-08" db="EMBL/GenBank/DDBJ databases">
        <title>Bridging the membrane lipid divide: bacteria of the FCB group superphylum have the potential to synthesize archaeal ether lipids.</title>
        <authorList>
            <person name="Villanueva L."/>
            <person name="Von Meijenfeldt F.A.B."/>
            <person name="Westbye A.B."/>
            <person name="Yadav S."/>
            <person name="Hopmans E.C."/>
            <person name="Dutilh B.E."/>
            <person name="Sinninghe Damste J.S."/>
        </authorList>
    </citation>
    <scope>NUCLEOTIDE SEQUENCE [LARGE SCALE GENOMIC DNA]</scope>
    <source>
        <strain evidence="3">NIOZ-UU47</strain>
    </source>
</reference>
<name>A0A8J6NA58_9BACT</name>
<evidence type="ECO:0000256" key="1">
    <source>
        <dbReference type="SAM" id="Phobius"/>
    </source>
</evidence>
<dbReference type="Gene3D" id="3.30.70.1070">
    <property type="entry name" value="Sporulation related repeat"/>
    <property type="match status" value="1"/>
</dbReference>
<gene>
    <name evidence="3" type="ORF">H8E41_04665</name>
</gene>
<organism evidence="3 4">
    <name type="scientific">Candidatus Desulfobia pelagia</name>
    <dbReference type="NCBI Taxonomy" id="2841692"/>
    <lineage>
        <taxon>Bacteria</taxon>
        <taxon>Pseudomonadati</taxon>
        <taxon>Thermodesulfobacteriota</taxon>
        <taxon>Desulfobulbia</taxon>
        <taxon>Desulfobulbales</taxon>
        <taxon>Desulfobulbaceae</taxon>
        <taxon>Candidatus Desulfobia</taxon>
    </lineage>
</organism>
<sequence>MAAKKRKKKRFQIQFELGLGGVLSLGVVSFCIFLWMFLLGIWAGQTVLLPSSGDNKPQAILQMASDIWQYSKKGIESIPVPDGQNIFPFPELDRSLEHPEEASLFSLQVASFQDRKEAHRSVLGWQARGHEAFFLLPEEDSDLYRVFIGKFEKLTEANAMVAVLENDENVRAYITLLPESEISKWKQ</sequence>
<protein>
    <submittedName>
        <fullName evidence="3">SPOR domain-containing protein</fullName>
    </submittedName>
</protein>